<dbReference type="InterPro" id="IPR050763">
    <property type="entry name" value="ABC_transporter_ATP-binding"/>
</dbReference>
<dbReference type="GO" id="GO:0016887">
    <property type="term" value="F:ATP hydrolysis activity"/>
    <property type="evidence" value="ECO:0007669"/>
    <property type="project" value="InterPro"/>
</dbReference>
<accession>A0A3M0A578</accession>
<dbReference type="InterPro" id="IPR027417">
    <property type="entry name" value="P-loop_NTPase"/>
</dbReference>
<sequence>MADIILSAQNISKRYGEVVAVNDLSFSIKAGTCFGLLGPNGAGKTTTIELLEGIQLPDTGQVLFRGQPISRDYAQRIGIQFQSTALQDFLTVRESLALFATLYHHHLPLEQLIEDCSLSDFIDRDNRKLSGGQRQRLLLAIALVNDPDLIFLDEPTTGLDPQARRHFWELIERIKGRGKSILLTTHYMDEAEFLCDEIAIVDAGAIVEQGTPRDLLTKHFEGSLIKLPRGTDLSALSISPPLIDAGDFVQFSTEQVGEAVKQLAAEGVPLDGLRIESPTLEDLFLLLTGHSLRV</sequence>
<evidence type="ECO:0000259" key="10">
    <source>
        <dbReference type="PROSITE" id="PS50893"/>
    </source>
</evidence>
<comment type="caution">
    <text evidence="11">The sequence shown here is derived from an EMBL/GenBank/DDBJ whole genome shotgun (WGS) entry which is preliminary data.</text>
</comment>
<evidence type="ECO:0000256" key="3">
    <source>
        <dbReference type="ARBA" id="ARBA00022448"/>
    </source>
</evidence>
<comment type="subcellular location">
    <subcellularLocation>
        <location evidence="1">Cell membrane</location>
    </subcellularLocation>
</comment>
<dbReference type="CDD" id="cd03263">
    <property type="entry name" value="ABC_subfamily_A"/>
    <property type="match status" value="1"/>
</dbReference>
<evidence type="ECO:0000256" key="9">
    <source>
        <dbReference type="ARBA" id="ARBA00023136"/>
    </source>
</evidence>
<keyword evidence="3" id="KW-0813">Transport</keyword>
<gene>
    <name evidence="11" type="ORF">DFR27_2444</name>
</gene>
<dbReference type="InterPro" id="IPR003439">
    <property type="entry name" value="ABC_transporter-like_ATP-bd"/>
</dbReference>
<dbReference type="PANTHER" id="PTHR42711:SF5">
    <property type="entry name" value="ABC TRANSPORTER ATP-BINDING PROTEIN NATA"/>
    <property type="match status" value="1"/>
</dbReference>
<keyword evidence="9" id="KW-0472">Membrane</keyword>
<keyword evidence="4" id="KW-0536">Nodulation</keyword>
<dbReference type="InterPro" id="IPR003593">
    <property type="entry name" value="AAA+_ATPase"/>
</dbReference>
<evidence type="ECO:0000256" key="4">
    <source>
        <dbReference type="ARBA" id="ARBA00022458"/>
    </source>
</evidence>
<evidence type="ECO:0000256" key="5">
    <source>
        <dbReference type="ARBA" id="ARBA00022475"/>
    </source>
</evidence>
<dbReference type="OrthoDB" id="9775490at2"/>
<dbReference type="PANTHER" id="PTHR42711">
    <property type="entry name" value="ABC TRANSPORTER ATP-BINDING PROTEIN"/>
    <property type="match status" value="1"/>
</dbReference>
<name>A0A3M0A578_9GAMM</name>
<reference evidence="11 12" key="1">
    <citation type="submission" date="2018-10" db="EMBL/GenBank/DDBJ databases">
        <title>Genomic Encyclopedia of Type Strains, Phase IV (KMG-IV): sequencing the most valuable type-strain genomes for metagenomic binning, comparative biology and taxonomic classification.</title>
        <authorList>
            <person name="Goeker M."/>
        </authorList>
    </citation>
    <scope>NUCLEOTIDE SEQUENCE [LARGE SCALE GENOMIC DNA]</scope>
    <source>
        <strain evidence="11 12">DSM 25080</strain>
    </source>
</reference>
<dbReference type="AlphaFoldDB" id="A0A3M0A578"/>
<keyword evidence="12" id="KW-1185">Reference proteome</keyword>
<evidence type="ECO:0000256" key="1">
    <source>
        <dbReference type="ARBA" id="ARBA00004236"/>
    </source>
</evidence>
<evidence type="ECO:0000256" key="7">
    <source>
        <dbReference type="ARBA" id="ARBA00022840"/>
    </source>
</evidence>
<protein>
    <submittedName>
        <fullName evidence="11">ABC-2 type transport system ATP-binding protein</fullName>
    </submittedName>
</protein>
<dbReference type="SUPFAM" id="SSF52540">
    <property type="entry name" value="P-loop containing nucleoside triphosphate hydrolases"/>
    <property type="match status" value="1"/>
</dbReference>
<keyword evidence="7 11" id="KW-0067">ATP-binding</keyword>
<keyword evidence="8" id="KW-1278">Translocase</keyword>
<evidence type="ECO:0000313" key="11">
    <source>
        <dbReference type="EMBL" id="RMA77625.1"/>
    </source>
</evidence>
<dbReference type="Proteomes" id="UP000267187">
    <property type="component" value="Unassembled WGS sequence"/>
</dbReference>
<dbReference type="PROSITE" id="PS00211">
    <property type="entry name" value="ABC_TRANSPORTER_1"/>
    <property type="match status" value="1"/>
</dbReference>
<proteinExistence type="inferred from homology"/>
<dbReference type="FunFam" id="3.40.50.300:FF:000589">
    <property type="entry name" value="ABC transporter, ATP-binding subunit"/>
    <property type="match status" value="1"/>
</dbReference>
<evidence type="ECO:0000313" key="12">
    <source>
        <dbReference type="Proteomes" id="UP000267187"/>
    </source>
</evidence>
<dbReference type="Gene3D" id="3.40.50.300">
    <property type="entry name" value="P-loop containing nucleotide triphosphate hydrolases"/>
    <property type="match status" value="1"/>
</dbReference>
<dbReference type="GO" id="GO:0005886">
    <property type="term" value="C:plasma membrane"/>
    <property type="evidence" value="ECO:0007669"/>
    <property type="project" value="UniProtKB-SubCell"/>
</dbReference>
<evidence type="ECO:0000256" key="8">
    <source>
        <dbReference type="ARBA" id="ARBA00022967"/>
    </source>
</evidence>
<dbReference type="EMBL" id="REFJ01000007">
    <property type="protein sequence ID" value="RMA77625.1"/>
    <property type="molecule type" value="Genomic_DNA"/>
</dbReference>
<dbReference type="RefSeq" id="WP_121877746.1">
    <property type="nucleotide sequence ID" value="NZ_REFJ01000007.1"/>
</dbReference>
<evidence type="ECO:0000256" key="6">
    <source>
        <dbReference type="ARBA" id="ARBA00022741"/>
    </source>
</evidence>
<dbReference type="Pfam" id="PF00005">
    <property type="entry name" value="ABC_tran"/>
    <property type="match status" value="1"/>
</dbReference>
<dbReference type="PROSITE" id="PS50893">
    <property type="entry name" value="ABC_TRANSPORTER_2"/>
    <property type="match status" value="1"/>
</dbReference>
<evidence type="ECO:0000256" key="2">
    <source>
        <dbReference type="ARBA" id="ARBA00005417"/>
    </source>
</evidence>
<dbReference type="SMART" id="SM00382">
    <property type="entry name" value="AAA"/>
    <property type="match status" value="1"/>
</dbReference>
<dbReference type="GO" id="GO:0005524">
    <property type="term" value="F:ATP binding"/>
    <property type="evidence" value="ECO:0007669"/>
    <property type="project" value="UniProtKB-KW"/>
</dbReference>
<feature type="domain" description="ABC transporter" evidence="10">
    <location>
        <begin position="6"/>
        <end position="228"/>
    </location>
</feature>
<organism evidence="11 12">
    <name type="scientific">Umboniibacter marinipuniceus</name>
    <dbReference type="NCBI Taxonomy" id="569599"/>
    <lineage>
        <taxon>Bacteria</taxon>
        <taxon>Pseudomonadati</taxon>
        <taxon>Pseudomonadota</taxon>
        <taxon>Gammaproteobacteria</taxon>
        <taxon>Cellvibrionales</taxon>
        <taxon>Cellvibrionaceae</taxon>
        <taxon>Umboniibacter</taxon>
    </lineage>
</organism>
<keyword evidence="6" id="KW-0547">Nucleotide-binding</keyword>
<comment type="similarity">
    <text evidence="2">Belongs to the ABC transporter superfamily.</text>
</comment>
<dbReference type="InterPro" id="IPR017871">
    <property type="entry name" value="ABC_transporter-like_CS"/>
</dbReference>
<keyword evidence="5" id="KW-1003">Cell membrane</keyword>